<evidence type="ECO:0000313" key="2">
    <source>
        <dbReference type="Proteomes" id="UP001302222"/>
    </source>
</evidence>
<protein>
    <recommendedName>
        <fullName evidence="3">Toxin</fullName>
    </recommendedName>
</protein>
<proteinExistence type="predicted"/>
<sequence length="119" mass="13812">MVTQQDVSTFLKDFQLKLGIWGIIYLDKRPKNAQTLASLEISPAERTTVIRTLSVEDYSEGPIEDIIYKGKDLWVFGKRIKNQEVYIKITLGNPSKQTICISFHLSEYPMKYPFKHQKT</sequence>
<dbReference type="EMBL" id="JAYGIM010000019">
    <property type="protein sequence ID" value="MEA5429220.1"/>
    <property type="molecule type" value="Genomic_DNA"/>
</dbReference>
<gene>
    <name evidence="1" type="ORF">VB798_21695</name>
</gene>
<evidence type="ECO:0008006" key="3">
    <source>
        <dbReference type="Google" id="ProtNLM"/>
    </source>
</evidence>
<dbReference type="Proteomes" id="UP001302222">
    <property type="component" value="Unassembled WGS sequence"/>
</dbReference>
<dbReference type="RefSeq" id="WP_323689344.1">
    <property type="nucleotide sequence ID" value="NZ_JAYGIM010000019.1"/>
</dbReference>
<name>A0ABU5SPM5_9BACT</name>
<keyword evidence="2" id="KW-1185">Reference proteome</keyword>
<evidence type="ECO:0000313" key="1">
    <source>
        <dbReference type="EMBL" id="MEA5429220.1"/>
    </source>
</evidence>
<organism evidence="1 2">
    <name type="scientific">Arcicella lustrica</name>
    <dbReference type="NCBI Taxonomy" id="2984196"/>
    <lineage>
        <taxon>Bacteria</taxon>
        <taxon>Pseudomonadati</taxon>
        <taxon>Bacteroidota</taxon>
        <taxon>Cytophagia</taxon>
        <taxon>Cytophagales</taxon>
        <taxon>Flectobacillaceae</taxon>
        <taxon>Arcicella</taxon>
    </lineage>
</organism>
<accession>A0ABU5SPM5</accession>
<reference evidence="1 2" key="1">
    <citation type="submission" date="2023-12" db="EMBL/GenBank/DDBJ databases">
        <title>Novel species of the genus Arcicella isolated from rivers.</title>
        <authorList>
            <person name="Lu H."/>
        </authorList>
    </citation>
    <scope>NUCLEOTIDE SEQUENCE [LARGE SCALE GENOMIC DNA]</scope>
    <source>
        <strain evidence="1 2">DC25W</strain>
    </source>
</reference>
<comment type="caution">
    <text evidence="1">The sequence shown here is derived from an EMBL/GenBank/DDBJ whole genome shotgun (WGS) entry which is preliminary data.</text>
</comment>